<protein>
    <submittedName>
        <fullName evidence="3">SurA N-terminal domain-containing protein</fullName>
    </submittedName>
</protein>
<dbReference type="Pfam" id="PF13624">
    <property type="entry name" value="SurA_N_3"/>
    <property type="match status" value="1"/>
</dbReference>
<keyword evidence="2" id="KW-0732">Signal</keyword>
<keyword evidence="4" id="KW-1185">Reference proteome</keyword>
<reference evidence="3 4" key="1">
    <citation type="submission" date="2023-09" db="EMBL/GenBank/DDBJ databases">
        <title>Microbial mechanism of fulvic acid promoting antimony reduction mineralization in rice fields.</title>
        <authorList>
            <person name="Chen G."/>
            <person name="Lan J."/>
        </authorList>
    </citation>
    <scope>NUCLEOTIDE SEQUENCE [LARGE SCALE GENOMIC DNA]</scope>
    <source>
        <strain evidence="3 4">PS1</strain>
    </source>
</reference>
<dbReference type="PROSITE" id="PS51257">
    <property type="entry name" value="PROKAR_LIPOPROTEIN"/>
    <property type="match status" value="1"/>
</dbReference>
<dbReference type="Proteomes" id="UP001303324">
    <property type="component" value="Chromosome"/>
</dbReference>
<dbReference type="InterPro" id="IPR027304">
    <property type="entry name" value="Trigger_fact/SurA_dom_sf"/>
</dbReference>
<feature type="chain" id="PRO_5047313769" evidence="2">
    <location>
        <begin position="21"/>
        <end position="232"/>
    </location>
</feature>
<keyword evidence="1" id="KW-0175">Coiled coil</keyword>
<sequence length="232" mass="26505">MMKRIITGMILLSIAVLVLGACSNDSSKGDAEKKNKEDLVATVDGEGISKKQYERELEATKATYEQQGMPVDQMDDKQKEELEKSVLDQMINAELLLQTAEKDGLSAEDKEVDAELEKIKGNFEDDKQFEEALKKNEMTEKELKSQLKKQLTVNKYLDSKIGKVEASDKEIQDMYEQYKQLAQAQKQEPEDLEKIKPQLEQQVLSQKESEKISKLVDDLRKENEDKIKITKA</sequence>
<dbReference type="PANTHER" id="PTHR47245:SF2">
    <property type="entry name" value="PEPTIDYL-PROLYL CIS-TRANS ISOMERASE HP_0175-RELATED"/>
    <property type="match status" value="1"/>
</dbReference>
<organism evidence="3 4">
    <name type="scientific">Mesobacillus jeotgali</name>
    <dbReference type="NCBI Taxonomy" id="129985"/>
    <lineage>
        <taxon>Bacteria</taxon>
        <taxon>Bacillati</taxon>
        <taxon>Bacillota</taxon>
        <taxon>Bacilli</taxon>
        <taxon>Bacillales</taxon>
        <taxon>Bacillaceae</taxon>
        <taxon>Mesobacillus</taxon>
    </lineage>
</organism>
<feature type="coiled-coil region" evidence="1">
    <location>
        <begin position="129"/>
        <end position="184"/>
    </location>
</feature>
<gene>
    <name evidence="3" type="ORF">RH061_02625</name>
</gene>
<name>A0ABY9VHI9_9BACI</name>
<evidence type="ECO:0000313" key="4">
    <source>
        <dbReference type="Proteomes" id="UP001303324"/>
    </source>
</evidence>
<proteinExistence type="predicted"/>
<feature type="signal peptide" evidence="2">
    <location>
        <begin position="1"/>
        <end position="20"/>
    </location>
</feature>
<accession>A0ABY9VHI9</accession>
<dbReference type="Gene3D" id="1.10.4030.10">
    <property type="entry name" value="Porin chaperone SurA, peptide-binding domain"/>
    <property type="match status" value="1"/>
</dbReference>
<dbReference type="InterPro" id="IPR050245">
    <property type="entry name" value="PrsA_foldase"/>
</dbReference>
<dbReference type="PANTHER" id="PTHR47245">
    <property type="entry name" value="PEPTIDYLPROLYL ISOMERASE"/>
    <property type="match status" value="1"/>
</dbReference>
<evidence type="ECO:0000256" key="1">
    <source>
        <dbReference type="SAM" id="Coils"/>
    </source>
</evidence>
<dbReference type="RefSeq" id="WP_311073733.1">
    <property type="nucleotide sequence ID" value="NZ_CP134494.1"/>
</dbReference>
<dbReference type="SUPFAM" id="SSF109998">
    <property type="entry name" value="Triger factor/SurA peptide-binding domain-like"/>
    <property type="match status" value="1"/>
</dbReference>
<dbReference type="EMBL" id="CP134494">
    <property type="protein sequence ID" value="WNF23424.1"/>
    <property type="molecule type" value="Genomic_DNA"/>
</dbReference>
<evidence type="ECO:0000256" key="2">
    <source>
        <dbReference type="SAM" id="SignalP"/>
    </source>
</evidence>
<evidence type="ECO:0000313" key="3">
    <source>
        <dbReference type="EMBL" id="WNF23424.1"/>
    </source>
</evidence>